<feature type="compositionally biased region" description="Polar residues" evidence="4">
    <location>
        <begin position="120"/>
        <end position="159"/>
    </location>
</feature>
<keyword evidence="3" id="KW-0804">Transcription</keyword>
<keyword evidence="1" id="KW-0805">Transcription regulation</keyword>
<feature type="region of interest" description="Disordered" evidence="4">
    <location>
        <begin position="94"/>
        <end position="170"/>
    </location>
</feature>
<keyword evidence="6" id="KW-1185">Reference proteome</keyword>
<dbReference type="InterPro" id="IPR040238">
    <property type="entry name" value="TAL-like"/>
</dbReference>
<dbReference type="PANTHER" id="PTHR13864:SF15">
    <property type="entry name" value="T-CELL ACUTE LYMPHOCYTIC LEUKEMIA PROTEIN 1 HOMOLOG-RELATED"/>
    <property type="match status" value="1"/>
</dbReference>
<accession>A0A6I9VNE6</accession>
<feature type="region of interest" description="Disordered" evidence="4">
    <location>
        <begin position="351"/>
        <end position="391"/>
    </location>
</feature>
<sequence>MVWVAAGETEDHIPTASNKSDISNSLRSCKMENSSPRATGSRSTSPKTGAGNAVGDLVPAVLPNGLRISATNGNPPALVRLPAAQAAYLHPKTESISDGDLSDFSLNDTEEDDEEFRNCVLSNGSQGDASRSHSTSPRNMNILQPPRQTNSPPNNSNILKNGPTISGGPVRKVFTNTRERWRQQNVSGAFAELRKLVPTHPPDKKLSKNEILRMAIKYIKLLTGVLEWQKQQEEEQQQQQTSNCRESHISNELNNNDRHRLNGHHESTVRDNASPLRQVQVKQFQLKCERVGNALMPNAQRNNSLLMIAPSAMSIRPIKMEQLEVVDVTSSASSSSNSCQAVGIALQSQNSITAGRVNGSNGGRSNKRKSHSKSSMDESSENQNIKKRKEN</sequence>
<dbReference type="InterPro" id="IPR036638">
    <property type="entry name" value="HLH_DNA-bd_sf"/>
</dbReference>
<dbReference type="RefSeq" id="XP_011212163.4">
    <property type="nucleotide sequence ID" value="XM_011213861.4"/>
</dbReference>
<dbReference type="Pfam" id="PF00010">
    <property type="entry name" value="HLH"/>
    <property type="match status" value="1"/>
</dbReference>
<reference evidence="7" key="1">
    <citation type="submission" date="2025-08" db="UniProtKB">
        <authorList>
            <consortium name="RefSeq"/>
        </authorList>
    </citation>
    <scope>IDENTIFICATION</scope>
    <source>
        <tissue evidence="7">Adult</tissue>
    </source>
</reference>
<name>A0A6I9VNE6_BACDO</name>
<dbReference type="PANTHER" id="PTHR13864">
    <property type="entry name" value="T-CELL ACUTE LYMPHOCYTIC LEUKEMIA/STEM CELL LEUKEMIA-RELATED"/>
    <property type="match status" value="1"/>
</dbReference>
<evidence type="ECO:0000256" key="2">
    <source>
        <dbReference type="ARBA" id="ARBA00023125"/>
    </source>
</evidence>
<evidence type="ECO:0000259" key="5">
    <source>
        <dbReference type="PROSITE" id="PS50888"/>
    </source>
</evidence>
<dbReference type="SUPFAM" id="SSF47459">
    <property type="entry name" value="HLH, helix-loop-helix DNA-binding domain"/>
    <property type="match status" value="1"/>
</dbReference>
<dbReference type="GO" id="GO:0000978">
    <property type="term" value="F:RNA polymerase II cis-regulatory region sequence-specific DNA binding"/>
    <property type="evidence" value="ECO:0007669"/>
    <property type="project" value="TreeGrafter"/>
</dbReference>
<keyword evidence="2" id="KW-0238">DNA-binding</keyword>
<feature type="region of interest" description="Disordered" evidence="4">
    <location>
        <begin position="253"/>
        <end position="276"/>
    </location>
</feature>
<protein>
    <submittedName>
        <fullName evidence="7">Uncharacterized protein LOC105232230</fullName>
    </submittedName>
</protein>
<dbReference type="OrthoDB" id="10069510at2759"/>
<dbReference type="GO" id="GO:0000981">
    <property type="term" value="F:DNA-binding transcription factor activity, RNA polymerase II-specific"/>
    <property type="evidence" value="ECO:0007669"/>
    <property type="project" value="InterPro"/>
</dbReference>
<feature type="region of interest" description="Disordered" evidence="4">
    <location>
        <begin position="1"/>
        <end position="53"/>
    </location>
</feature>
<dbReference type="GeneID" id="105232230"/>
<evidence type="ECO:0000256" key="4">
    <source>
        <dbReference type="SAM" id="MobiDB-lite"/>
    </source>
</evidence>
<evidence type="ECO:0000256" key="3">
    <source>
        <dbReference type="ARBA" id="ARBA00023163"/>
    </source>
</evidence>
<gene>
    <name evidence="7" type="primary">LOC105232230</name>
</gene>
<feature type="compositionally biased region" description="Polar residues" evidence="4">
    <location>
        <begin position="15"/>
        <end position="47"/>
    </location>
</feature>
<dbReference type="InterPro" id="IPR011598">
    <property type="entry name" value="bHLH_dom"/>
</dbReference>
<dbReference type="PROSITE" id="PS50888">
    <property type="entry name" value="BHLH"/>
    <property type="match status" value="1"/>
</dbReference>
<evidence type="ECO:0000313" key="6">
    <source>
        <dbReference type="Proteomes" id="UP001652620"/>
    </source>
</evidence>
<dbReference type="GO" id="GO:0046983">
    <property type="term" value="F:protein dimerization activity"/>
    <property type="evidence" value="ECO:0007669"/>
    <property type="project" value="InterPro"/>
</dbReference>
<feature type="compositionally biased region" description="Basic and acidic residues" evidence="4">
    <location>
        <begin position="253"/>
        <end position="269"/>
    </location>
</feature>
<proteinExistence type="predicted"/>
<organism evidence="6 7">
    <name type="scientific">Bactrocera dorsalis</name>
    <name type="common">Oriental fruit fly</name>
    <name type="synonym">Dacus dorsalis</name>
    <dbReference type="NCBI Taxonomy" id="27457"/>
    <lineage>
        <taxon>Eukaryota</taxon>
        <taxon>Metazoa</taxon>
        <taxon>Ecdysozoa</taxon>
        <taxon>Arthropoda</taxon>
        <taxon>Hexapoda</taxon>
        <taxon>Insecta</taxon>
        <taxon>Pterygota</taxon>
        <taxon>Neoptera</taxon>
        <taxon>Endopterygota</taxon>
        <taxon>Diptera</taxon>
        <taxon>Brachycera</taxon>
        <taxon>Muscomorpha</taxon>
        <taxon>Tephritoidea</taxon>
        <taxon>Tephritidae</taxon>
        <taxon>Bactrocera</taxon>
        <taxon>Bactrocera</taxon>
    </lineage>
</organism>
<dbReference type="AlphaFoldDB" id="A0A6I9VNE6"/>
<evidence type="ECO:0000313" key="7">
    <source>
        <dbReference type="RefSeq" id="XP_011212163.4"/>
    </source>
</evidence>
<dbReference type="CDD" id="cd19708">
    <property type="entry name" value="bHLH_TS_dHLH3B_like"/>
    <property type="match status" value="1"/>
</dbReference>
<evidence type="ECO:0000256" key="1">
    <source>
        <dbReference type="ARBA" id="ARBA00023015"/>
    </source>
</evidence>
<dbReference type="Proteomes" id="UP001652620">
    <property type="component" value="Chromosome 4"/>
</dbReference>
<feature type="domain" description="BHLH" evidence="5">
    <location>
        <begin position="170"/>
        <end position="222"/>
    </location>
</feature>
<dbReference type="InParanoid" id="A0A6I9VNE6"/>
<dbReference type="Gene3D" id="4.10.280.10">
    <property type="entry name" value="Helix-loop-helix DNA-binding domain"/>
    <property type="match status" value="1"/>
</dbReference>
<dbReference type="KEGG" id="bdr:105232230"/>
<dbReference type="SMART" id="SM00353">
    <property type="entry name" value="HLH"/>
    <property type="match status" value="1"/>
</dbReference>